<evidence type="ECO:0000256" key="2">
    <source>
        <dbReference type="ARBA" id="ARBA00023136"/>
    </source>
</evidence>
<protein>
    <submittedName>
        <fullName evidence="6">TonB-linked outer membrane protein, SusC/RagA family</fullName>
    </submittedName>
</protein>
<accession>A0A173U8K4</accession>
<evidence type="ECO:0000256" key="4">
    <source>
        <dbReference type="PROSITE-ProRule" id="PRU01360"/>
    </source>
</evidence>
<dbReference type="InterPro" id="IPR011662">
    <property type="entry name" value="Secretin/TonB_short_N"/>
</dbReference>
<dbReference type="InterPro" id="IPR023997">
    <property type="entry name" value="TonB-dep_OMP_SusC/RagA_CS"/>
</dbReference>
<dbReference type="EMBL" id="CYXP01000004">
    <property type="protein sequence ID" value="CUN11413.1"/>
    <property type="molecule type" value="Genomic_DNA"/>
</dbReference>
<keyword evidence="3 4" id="KW-0998">Cell outer membrane</keyword>
<keyword evidence="4" id="KW-0812">Transmembrane</keyword>
<sequence>MKKKEDLCRESNHFLKSLGLALCLVSFGGSAIYASSLYAQRTMLSIQMNDRTVEDVFEYIEKNSEFIFVYHGSNIDLHRKVNLDIRDQSVEIILDKLFSGTDIEYIINNRQIIVRRDTKKEDLSIASQQTKKVKITGVVKDAHGDPVIGANVVEKGTTNGTISDLDGNFSLDVSAGNVLMVSYVGFQEKEVPVGDKKVLQIVLDEDSKALEEVVVTALGITRSEKALGYATQKFKGDELEKVKGVNIATSLSGRISGMRVYNSTEFGVAPKIKLRGEEPLVVVDGVPTNQAFSDFNQDVIENITVLKGATASALYGSRGGNGAIMITTKKGGDKGFSIEVNTSNMFNAGQLKIPEVQTAYSAGSGGKFDNIDYVWGDKLDIGRVYTQWDPIKKEYREMELTSRGKNNFKNFLEFSMISNTTVSVSSSGKNGSIRTSLSYLYDKNQYPNSRKNKFWYNIGGELKLGNKASVEGSMNFTQESAPNTAGYGYGTGYMYNILLWTGPEYDLRDYKDYWLVPNEKQNWHYTDWYDNPYFEAYEKIKSINNFTTNGSLSFKYEILPWMKLQLRAGGVAYANNNVTRSSVGTISKGRGGWEDGALGYYKEGKKTGFTMNYDFFLLFNKKLSDFSVDGLLGGSLYYTKTKNLEASTKNGLSVPGFYSIKASVESPIVDAETKTKKVNSLFGTLTLGYKDTYYLEATGRNDWSSTLPSNDKSYFYPSVGVSIIPSNIISLPDWIPFWKLRGSWTVSKTDLAIYDLDRAYTIKQNVWDGLNTASYPDYLRGDVKPITNRTWEIGTGIHFLQGHRLKLDVSYFNKLTYNNTISQRISSATGYKSRLMNIDEEYVRRGVEISIDATPVQVRDFSWDVSLNLSTSKRYYAKLDESFSPDNLWTYVGARTDSYSYKGYDKDPDGNYIINTNGLMSRSQYSSLIGYTDPDLEYGLANVFKYKNFTLTLNFDGRIGGKSWSNTEFHMLETGAHPDTDNQWRYDEVVNGKKNYVGEGVKIVSGEVKYDQYGRITSDTRVFAPNDIETSYEDFVRSSHNNPDKLVQKKTFLKLREMSIGYNLPKKFISKLSMNSCYVGFIGQNLFVLTKDFRFSDPDGFEDIEGEDISSPSIRYVGVNLKVEF</sequence>
<dbReference type="InterPro" id="IPR037066">
    <property type="entry name" value="Plug_dom_sf"/>
</dbReference>
<evidence type="ECO:0000313" key="7">
    <source>
        <dbReference type="Proteomes" id="UP000095591"/>
    </source>
</evidence>
<dbReference type="SUPFAM" id="SSF56935">
    <property type="entry name" value="Porins"/>
    <property type="match status" value="1"/>
</dbReference>
<gene>
    <name evidence="6" type="ORF">ERS852429_01996</name>
</gene>
<dbReference type="FunFam" id="2.60.40.1120:FF:000003">
    <property type="entry name" value="Outer membrane protein Omp121"/>
    <property type="match status" value="1"/>
</dbReference>
<dbReference type="SMART" id="SM00965">
    <property type="entry name" value="STN"/>
    <property type="match status" value="1"/>
</dbReference>
<keyword evidence="4" id="KW-1134">Transmembrane beta strand</keyword>
<keyword evidence="2 4" id="KW-0472">Membrane</keyword>
<dbReference type="Gene3D" id="2.170.130.10">
    <property type="entry name" value="TonB-dependent receptor, plug domain"/>
    <property type="match status" value="1"/>
</dbReference>
<dbReference type="AlphaFoldDB" id="A0A173U8K4"/>
<dbReference type="RefSeq" id="WP_057319408.1">
    <property type="nucleotide sequence ID" value="NZ_CYXP01000004.1"/>
</dbReference>
<comment type="similarity">
    <text evidence="4">Belongs to the TonB-dependent receptor family.</text>
</comment>
<name>A0A173U8K4_PARDI</name>
<dbReference type="Pfam" id="PF13715">
    <property type="entry name" value="CarbopepD_reg_2"/>
    <property type="match status" value="1"/>
</dbReference>
<dbReference type="SUPFAM" id="SSF49464">
    <property type="entry name" value="Carboxypeptidase regulatory domain-like"/>
    <property type="match status" value="1"/>
</dbReference>
<organism evidence="6 7">
    <name type="scientific">Parabacteroides distasonis</name>
    <dbReference type="NCBI Taxonomy" id="823"/>
    <lineage>
        <taxon>Bacteria</taxon>
        <taxon>Pseudomonadati</taxon>
        <taxon>Bacteroidota</taxon>
        <taxon>Bacteroidia</taxon>
        <taxon>Bacteroidales</taxon>
        <taxon>Tannerellaceae</taxon>
        <taxon>Parabacteroides</taxon>
    </lineage>
</organism>
<dbReference type="InterPro" id="IPR008969">
    <property type="entry name" value="CarboxyPept-like_regulatory"/>
</dbReference>
<dbReference type="NCBIfam" id="TIGR04057">
    <property type="entry name" value="SusC_RagA_signa"/>
    <property type="match status" value="1"/>
</dbReference>
<dbReference type="NCBIfam" id="TIGR04056">
    <property type="entry name" value="OMP_RagA_SusC"/>
    <property type="match status" value="1"/>
</dbReference>
<comment type="subcellular location">
    <subcellularLocation>
        <location evidence="4">Cell outer membrane</location>
        <topology evidence="4">Multi-pass membrane protein</topology>
    </subcellularLocation>
</comment>
<keyword evidence="1 4" id="KW-0813">Transport</keyword>
<evidence type="ECO:0000259" key="5">
    <source>
        <dbReference type="SMART" id="SM00965"/>
    </source>
</evidence>
<evidence type="ECO:0000313" key="6">
    <source>
        <dbReference type="EMBL" id="CUN11413.1"/>
    </source>
</evidence>
<dbReference type="InterPro" id="IPR039426">
    <property type="entry name" value="TonB-dep_rcpt-like"/>
</dbReference>
<dbReference type="PROSITE" id="PS52016">
    <property type="entry name" value="TONB_DEPENDENT_REC_3"/>
    <property type="match status" value="1"/>
</dbReference>
<dbReference type="InterPro" id="IPR023996">
    <property type="entry name" value="TonB-dep_OMP_SusC/RagA"/>
</dbReference>
<feature type="domain" description="Secretin/TonB short N-terminal" evidence="5">
    <location>
        <begin position="66"/>
        <end position="117"/>
    </location>
</feature>
<dbReference type="InterPro" id="IPR012910">
    <property type="entry name" value="Plug_dom"/>
</dbReference>
<reference evidence="6 7" key="1">
    <citation type="submission" date="2015-09" db="EMBL/GenBank/DDBJ databases">
        <authorList>
            <consortium name="Pathogen Informatics"/>
        </authorList>
    </citation>
    <scope>NUCLEOTIDE SEQUENCE [LARGE SCALE GENOMIC DNA]</scope>
    <source>
        <strain evidence="6 7">2789STDY5608872</strain>
    </source>
</reference>
<proteinExistence type="inferred from homology"/>
<evidence type="ECO:0000256" key="1">
    <source>
        <dbReference type="ARBA" id="ARBA00022448"/>
    </source>
</evidence>
<dbReference type="Gene3D" id="2.60.40.1120">
    <property type="entry name" value="Carboxypeptidase-like, regulatory domain"/>
    <property type="match status" value="1"/>
</dbReference>
<evidence type="ECO:0000256" key="3">
    <source>
        <dbReference type="ARBA" id="ARBA00023237"/>
    </source>
</evidence>
<dbReference type="Pfam" id="PF07660">
    <property type="entry name" value="STN"/>
    <property type="match status" value="1"/>
</dbReference>
<dbReference type="GO" id="GO:0009279">
    <property type="term" value="C:cell outer membrane"/>
    <property type="evidence" value="ECO:0007669"/>
    <property type="project" value="UniProtKB-SubCell"/>
</dbReference>
<dbReference type="Proteomes" id="UP000095591">
    <property type="component" value="Unassembled WGS sequence"/>
</dbReference>
<dbReference type="Pfam" id="PF07715">
    <property type="entry name" value="Plug"/>
    <property type="match status" value="1"/>
</dbReference>